<name>A0ABN1DG42_9GAMM</name>
<dbReference type="EMBL" id="BAAAEO010000001">
    <property type="protein sequence ID" value="GAA0542131.1"/>
    <property type="molecule type" value="Genomic_DNA"/>
</dbReference>
<organism evidence="1 2">
    <name type="scientific">Rheinheimera aquimaris</name>
    <dbReference type="NCBI Taxonomy" id="412437"/>
    <lineage>
        <taxon>Bacteria</taxon>
        <taxon>Pseudomonadati</taxon>
        <taxon>Pseudomonadota</taxon>
        <taxon>Gammaproteobacteria</taxon>
        <taxon>Chromatiales</taxon>
        <taxon>Chromatiaceae</taxon>
        <taxon>Rheinheimera</taxon>
    </lineage>
</organism>
<dbReference type="RefSeq" id="WP_226765453.1">
    <property type="nucleotide sequence ID" value="NZ_BAAAEO010000001.1"/>
</dbReference>
<comment type="caution">
    <text evidence="1">The sequence shown here is derived from an EMBL/GenBank/DDBJ whole genome shotgun (WGS) entry which is preliminary data.</text>
</comment>
<sequence length="164" mass="18281">MTTLDEIKRSLFSASDLSDALAKLDAQRVSYRECAVCENTYHLIEEDVTFWVPRRGHPLTLHVFIGDVIATAEYREAFFAQQQPELSKSVPAHDSPVAVEHLHPAPVWKNIIVNSFLSTRDELMKDAATEGQSIPDFHLQSFMLGVSSMCGDGLINLAKAVNHD</sequence>
<evidence type="ECO:0000313" key="1">
    <source>
        <dbReference type="EMBL" id="GAA0542131.1"/>
    </source>
</evidence>
<keyword evidence="2" id="KW-1185">Reference proteome</keyword>
<protein>
    <submittedName>
        <fullName evidence="1">Uncharacterized protein</fullName>
    </submittedName>
</protein>
<reference evidence="1 2" key="1">
    <citation type="journal article" date="2019" name="Int. J. Syst. Evol. Microbiol.">
        <title>The Global Catalogue of Microorganisms (GCM) 10K type strain sequencing project: providing services to taxonomists for standard genome sequencing and annotation.</title>
        <authorList>
            <consortium name="The Broad Institute Genomics Platform"/>
            <consortium name="The Broad Institute Genome Sequencing Center for Infectious Disease"/>
            <person name="Wu L."/>
            <person name="Ma J."/>
        </authorList>
    </citation>
    <scope>NUCLEOTIDE SEQUENCE [LARGE SCALE GENOMIC DNA]</scope>
    <source>
        <strain evidence="1 2">JCM 14331</strain>
    </source>
</reference>
<proteinExistence type="predicted"/>
<dbReference type="Proteomes" id="UP001501169">
    <property type="component" value="Unassembled WGS sequence"/>
</dbReference>
<gene>
    <name evidence="1" type="ORF">GCM10009098_07260</name>
</gene>
<accession>A0ABN1DG42</accession>
<evidence type="ECO:0000313" key="2">
    <source>
        <dbReference type="Proteomes" id="UP001501169"/>
    </source>
</evidence>